<sequence>GQGSGPHRQPCRRHHRTGRQAARRRRRRGCPLLPRLQPGTRSL</sequence>
<organism evidence="2">
    <name type="scientific">marine metagenome</name>
    <dbReference type="NCBI Taxonomy" id="408172"/>
    <lineage>
        <taxon>unclassified sequences</taxon>
        <taxon>metagenomes</taxon>
        <taxon>ecological metagenomes</taxon>
    </lineage>
</organism>
<dbReference type="AlphaFoldDB" id="A0A383DBX6"/>
<dbReference type="EMBL" id="UINC01215857">
    <property type="protein sequence ID" value="SVE41755.1"/>
    <property type="molecule type" value="Genomic_DNA"/>
</dbReference>
<feature type="non-terminal residue" evidence="2">
    <location>
        <position position="1"/>
    </location>
</feature>
<evidence type="ECO:0000256" key="1">
    <source>
        <dbReference type="SAM" id="MobiDB-lite"/>
    </source>
</evidence>
<name>A0A383DBX6_9ZZZZ</name>
<evidence type="ECO:0000313" key="2">
    <source>
        <dbReference type="EMBL" id="SVE41755.1"/>
    </source>
</evidence>
<gene>
    <name evidence="2" type="ORF">METZ01_LOCUS494609</name>
</gene>
<reference evidence="2" key="1">
    <citation type="submission" date="2018-05" db="EMBL/GenBank/DDBJ databases">
        <authorList>
            <person name="Lanie J.A."/>
            <person name="Ng W.-L."/>
            <person name="Kazmierczak K.M."/>
            <person name="Andrzejewski T.M."/>
            <person name="Davidsen T.M."/>
            <person name="Wayne K.J."/>
            <person name="Tettelin H."/>
            <person name="Glass J.I."/>
            <person name="Rusch D."/>
            <person name="Podicherti R."/>
            <person name="Tsui H.-C.T."/>
            <person name="Winkler M.E."/>
        </authorList>
    </citation>
    <scope>NUCLEOTIDE SEQUENCE</scope>
</reference>
<feature type="compositionally biased region" description="Low complexity" evidence="1">
    <location>
        <begin position="30"/>
        <end position="43"/>
    </location>
</feature>
<proteinExistence type="predicted"/>
<feature type="region of interest" description="Disordered" evidence="1">
    <location>
        <begin position="1"/>
        <end position="43"/>
    </location>
</feature>
<feature type="non-terminal residue" evidence="2">
    <location>
        <position position="43"/>
    </location>
</feature>
<protein>
    <submittedName>
        <fullName evidence="2">Uncharacterized protein</fullName>
    </submittedName>
</protein>
<feature type="compositionally biased region" description="Basic residues" evidence="1">
    <location>
        <begin position="9"/>
        <end position="29"/>
    </location>
</feature>
<accession>A0A383DBX6</accession>